<evidence type="ECO:0000256" key="1">
    <source>
        <dbReference type="SAM" id="MobiDB-lite"/>
    </source>
</evidence>
<accession>A0A8H4USP0</accession>
<comment type="caution">
    <text evidence="2">The sequence shown here is derived from an EMBL/GenBank/DDBJ whole genome shotgun (WGS) entry which is preliminary data.</text>
</comment>
<dbReference type="OrthoDB" id="4776522at2759"/>
<reference evidence="2" key="2">
    <citation type="submission" date="2020-05" db="EMBL/GenBank/DDBJ databases">
        <authorList>
            <person name="Kim H.-S."/>
            <person name="Proctor R.H."/>
            <person name="Brown D.W."/>
        </authorList>
    </citation>
    <scope>NUCLEOTIDE SEQUENCE</scope>
    <source>
        <strain evidence="2">NRRL 22465</strain>
    </source>
</reference>
<dbReference type="EMBL" id="JABEYC010000103">
    <property type="protein sequence ID" value="KAF4982663.1"/>
    <property type="molecule type" value="Genomic_DNA"/>
</dbReference>
<keyword evidence="3" id="KW-1185">Reference proteome</keyword>
<evidence type="ECO:0000313" key="2">
    <source>
        <dbReference type="EMBL" id="KAF4982663.1"/>
    </source>
</evidence>
<organism evidence="2 3">
    <name type="scientific">Fusarium zealandicum</name>
    <dbReference type="NCBI Taxonomy" id="1053134"/>
    <lineage>
        <taxon>Eukaryota</taxon>
        <taxon>Fungi</taxon>
        <taxon>Dikarya</taxon>
        <taxon>Ascomycota</taxon>
        <taxon>Pezizomycotina</taxon>
        <taxon>Sordariomycetes</taxon>
        <taxon>Hypocreomycetidae</taxon>
        <taxon>Hypocreales</taxon>
        <taxon>Nectriaceae</taxon>
        <taxon>Fusarium</taxon>
        <taxon>Fusarium staphyleae species complex</taxon>
    </lineage>
</organism>
<feature type="region of interest" description="Disordered" evidence="1">
    <location>
        <begin position="307"/>
        <end position="435"/>
    </location>
</feature>
<gene>
    <name evidence="2" type="ORF">FZEAL_1770</name>
</gene>
<proteinExistence type="predicted"/>
<protein>
    <submittedName>
        <fullName evidence="2">Uncharacterized protein</fullName>
    </submittedName>
</protein>
<dbReference type="Proteomes" id="UP000635477">
    <property type="component" value="Unassembled WGS sequence"/>
</dbReference>
<dbReference type="AlphaFoldDB" id="A0A8H4USP0"/>
<reference evidence="2" key="1">
    <citation type="journal article" date="2020" name="BMC Genomics">
        <title>Correction to: Identification and distribution of gene clusters required for synthesis of sphingolipid metabolism inhibitors in diverse species of the filamentous fungus Fusarium.</title>
        <authorList>
            <person name="Kim H.S."/>
            <person name="Lohmar J.M."/>
            <person name="Busman M."/>
            <person name="Brown D.W."/>
            <person name="Naumann T.A."/>
            <person name="Divon H.H."/>
            <person name="Lysoe E."/>
            <person name="Uhlig S."/>
            <person name="Proctor R.H."/>
        </authorList>
    </citation>
    <scope>NUCLEOTIDE SEQUENCE</scope>
    <source>
        <strain evidence="2">NRRL 22465</strain>
    </source>
</reference>
<sequence>MSTQKAHGKENRPAFQPQCTHLTMTRLYDEEAICVLCQEPGPLGWVYRCTQDREEMIAKKQLSPADYIYNDFVLVDQIGVRKGSPEARQDKLSFFKEVTPKQLAKYRPDQIATILRQREDLKAAITKEEFKKSSAALFSSTGSPPPGFEVFTNDNIYAGKWTCGEQEECQYMVCSRCRPTCADRAFLSLGAVADGEIPPTAAVGFGFGQLGGRPICNGEILKAMEEDNPIRICLEPSTRQVQPEVDSGVSCMTERLMRQILDETIARIHVEDARWRADGRSEWPLAEHEARASLRRTSRQVLERVNTVTPVRESRAAVSQSRHNQRGLDDPTYFTPTFACPRERSRRRRLTERIMADNPPSSPPAGYVHRSLDADNSDQAAPLFHSDESRDTSSQATGRDDNGDEITPAPLRVDRGIAFTEESIETGIPDVVTQV</sequence>
<name>A0A8H4USP0_9HYPO</name>
<evidence type="ECO:0000313" key="3">
    <source>
        <dbReference type="Proteomes" id="UP000635477"/>
    </source>
</evidence>